<name>A0A0A9XGS9_LYGHE</name>
<keyword evidence="1" id="KW-0325">Glycoprotein</keyword>
<reference evidence="3" key="1">
    <citation type="journal article" date="2014" name="PLoS ONE">
        <title>Transcriptome-Based Identification of ABC Transporters in the Western Tarnished Plant Bug Lygus hesperus.</title>
        <authorList>
            <person name="Hull J.J."/>
            <person name="Chaney K."/>
            <person name="Geib S.M."/>
            <person name="Fabrick J.A."/>
            <person name="Brent C.S."/>
            <person name="Walsh D."/>
            <person name="Lavine L.C."/>
        </authorList>
    </citation>
    <scope>NUCLEOTIDE SEQUENCE</scope>
</reference>
<dbReference type="PANTHER" id="PTHR11559">
    <property type="entry name" value="CARBOXYLESTERASE"/>
    <property type="match status" value="1"/>
</dbReference>
<dbReference type="InterPro" id="IPR002018">
    <property type="entry name" value="CarbesteraseB"/>
</dbReference>
<dbReference type="Gene3D" id="3.40.50.1820">
    <property type="entry name" value="alpha/beta hydrolase"/>
    <property type="match status" value="1"/>
</dbReference>
<organism evidence="3">
    <name type="scientific">Lygus hesperus</name>
    <name type="common">Western plant bug</name>
    <dbReference type="NCBI Taxonomy" id="30085"/>
    <lineage>
        <taxon>Eukaryota</taxon>
        <taxon>Metazoa</taxon>
        <taxon>Ecdysozoa</taxon>
        <taxon>Arthropoda</taxon>
        <taxon>Hexapoda</taxon>
        <taxon>Insecta</taxon>
        <taxon>Pterygota</taxon>
        <taxon>Neoptera</taxon>
        <taxon>Paraneoptera</taxon>
        <taxon>Hemiptera</taxon>
        <taxon>Heteroptera</taxon>
        <taxon>Panheteroptera</taxon>
        <taxon>Cimicomorpha</taxon>
        <taxon>Miridae</taxon>
        <taxon>Mirini</taxon>
        <taxon>Lygus</taxon>
    </lineage>
</organism>
<reference evidence="3" key="2">
    <citation type="submission" date="2014-07" db="EMBL/GenBank/DDBJ databases">
        <authorList>
            <person name="Hull J."/>
        </authorList>
    </citation>
    <scope>NUCLEOTIDE SEQUENCE</scope>
</reference>
<feature type="domain" description="Carboxylesterase type B" evidence="2">
    <location>
        <begin position="12"/>
        <end position="174"/>
    </location>
</feature>
<evidence type="ECO:0000313" key="3">
    <source>
        <dbReference type="EMBL" id="JAG19937.1"/>
    </source>
</evidence>
<dbReference type="Pfam" id="PF00135">
    <property type="entry name" value="COesterase"/>
    <property type="match status" value="1"/>
</dbReference>
<dbReference type="PROSITE" id="PS00941">
    <property type="entry name" value="CARBOXYLESTERASE_B_2"/>
    <property type="match status" value="1"/>
</dbReference>
<proteinExistence type="predicted"/>
<sequence length="174" mass="19068">LATLTSTLDGPSSVVVTPSGSVSGFEMTSRGGRVYEAWTAIPFAQPPLGDLRLKAPRPAPRWEGVLRATQDLPPCLQSPMNNTRGTEDCLYLSVYRPKVMQERIPVLFYVHGGGFNSGNFGPRNSPDYIMDENVVLVYANYRLNGFGCMTLGDTVLPGNFGLKDQVLALKWVQK</sequence>
<dbReference type="InterPro" id="IPR029058">
    <property type="entry name" value="AB_hydrolase_fold"/>
</dbReference>
<evidence type="ECO:0000259" key="2">
    <source>
        <dbReference type="Pfam" id="PF00135"/>
    </source>
</evidence>
<gene>
    <name evidence="3" type="primary">EST6_51</name>
    <name evidence="3" type="ORF">CM83_8253</name>
</gene>
<dbReference type="AlphaFoldDB" id="A0A0A9XGS9"/>
<accession>A0A0A9XGS9</accession>
<feature type="non-terminal residue" evidence="3">
    <location>
        <position position="1"/>
    </location>
</feature>
<dbReference type="InterPro" id="IPR050309">
    <property type="entry name" value="Type-B_Carboxylest/Lipase"/>
</dbReference>
<dbReference type="EMBL" id="GBHO01023667">
    <property type="protein sequence ID" value="JAG19937.1"/>
    <property type="molecule type" value="Transcribed_RNA"/>
</dbReference>
<dbReference type="SUPFAM" id="SSF53474">
    <property type="entry name" value="alpha/beta-Hydrolases"/>
    <property type="match status" value="1"/>
</dbReference>
<dbReference type="InterPro" id="IPR019819">
    <property type="entry name" value="Carboxylesterase_B_CS"/>
</dbReference>
<feature type="non-terminal residue" evidence="3">
    <location>
        <position position="174"/>
    </location>
</feature>
<protein>
    <submittedName>
        <fullName evidence="3">Venom carboxylesterase-6</fullName>
    </submittedName>
</protein>
<evidence type="ECO:0000256" key="1">
    <source>
        <dbReference type="ARBA" id="ARBA00023180"/>
    </source>
</evidence>